<dbReference type="EMBL" id="KQ995736">
    <property type="protein sequence ID" value="KZV45994.1"/>
    <property type="molecule type" value="Genomic_DNA"/>
</dbReference>
<reference evidence="2 3" key="1">
    <citation type="journal article" date="2015" name="Proc. Natl. Acad. Sci. U.S.A.">
        <title>The resurrection genome of Boea hygrometrica: A blueprint for survival of dehydration.</title>
        <authorList>
            <person name="Xiao L."/>
            <person name="Yang G."/>
            <person name="Zhang L."/>
            <person name="Yang X."/>
            <person name="Zhao S."/>
            <person name="Ji Z."/>
            <person name="Zhou Q."/>
            <person name="Hu M."/>
            <person name="Wang Y."/>
            <person name="Chen M."/>
            <person name="Xu Y."/>
            <person name="Jin H."/>
            <person name="Xiao X."/>
            <person name="Hu G."/>
            <person name="Bao F."/>
            <person name="Hu Y."/>
            <person name="Wan P."/>
            <person name="Li L."/>
            <person name="Deng X."/>
            <person name="Kuang T."/>
            <person name="Xiang C."/>
            <person name="Zhu J.K."/>
            <person name="Oliver M.J."/>
            <person name="He Y."/>
        </authorList>
    </citation>
    <scope>NUCLEOTIDE SEQUENCE [LARGE SCALE GENOMIC DNA]</scope>
    <source>
        <strain evidence="3">cv. XS01</strain>
    </source>
</reference>
<feature type="region of interest" description="Disordered" evidence="1">
    <location>
        <begin position="95"/>
        <end position="115"/>
    </location>
</feature>
<keyword evidence="3" id="KW-1185">Reference proteome</keyword>
<sequence>MLTIVLDKDLECIIVYVRCDSGYDGYHETHLIVTVYSELFLVDWAVKMRIRPPELETSICDVKYHVSLIAVYYRQSGPRPDPRLLHQAALEALTRSAQTDSPRRTGQKQFSGGGGGAWEAAAAAAYSREGGGVGA</sequence>
<evidence type="ECO:0000313" key="2">
    <source>
        <dbReference type="EMBL" id="KZV45994.1"/>
    </source>
</evidence>
<dbReference type="Proteomes" id="UP000250235">
    <property type="component" value="Unassembled WGS sequence"/>
</dbReference>
<name>A0A2Z7CN11_9LAMI</name>
<dbReference type="AlphaFoldDB" id="A0A2Z7CN11"/>
<protein>
    <submittedName>
        <fullName evidence="2">Uncharacterized protein</fullName>
    </submittedName>
</protein>
<organism evidence="2 3">
    <name type="scientific">Dorcoceras hygrometricum</name>
    <dbReference type="NCBI Taxonomy" id="472368"/>
    <lineage>
        <taxon>Eukaryota</taxon>
        <taxon>Viridiplantae</taxon>
        <taxon>Streptophyta</taxon>
        <taxon>Embryophyta</taxon>
        <taxon>Tracheophyta</taxon>
        <taxon>Spermatophyta</taxon>
        <taxon>Magnoliopsida</taxon>
        <taxon>eudicotyledons</taxon>
        <taxon>Gunneridae</taxon>
        <taxon>Pentapetalae</taxon>
        <taxon>asterids</taxon>
        <taxon>lamiids</taxon>
        <taxon>Lamiales</taxon>
        <taxon>Gesneriaceae</taxon>
        <taxon>Didymocarpoideae</taxon>
        <taxon>Trichosporeae</taxon>
        <taxon>Loxocarpinae</taxon>
        <taxon>Dorcoceras</taxon>
    </lineage>
</organism>
<accession>A0A2Z7CN11</accession>
<proteinExistence type="predicted"/>
<evidence type="ECO:0000313" key="3">
    <source>
        <dbReference type="Proteomes" id="UP000250235"/>
    </source>
</evidence>
<gene>
    <name evidence="2" type="ORF">F511_10684</name>
</gene>
<evidence type="ECO:0000256" key="1">
    <source>
        <dbReference type="SAM" id="MobiDB-lite"/>
    </source>
</evidence>